<dbReference type="RefSeq" id="WP_380044081.1">
    <property type="nucleotide sequence ID" value="NZ_JBHLTC010000005.1"/>
</dbReference>
<reference evidence="2 3" key="1">
    <citation type="submission" date="2024-09" db="EMBL/GenBank/DDBJ databases">
        <authorList>
            <person name="Sun Q."/>
            <person name="Mori K."/>
        </authorList>
    </citation>
    <scope>NUCLEOTIDE SEQUENCE [LARGE SCALE GENOMIC DNA]</scope>
    <source>
        <strain evidence="2 3">CGMCC 1.15906</strain>
    </source>
</reference>
<dbReference type="GO" id="GO:0016787">
    <property type="term" value="F:hydrolase activity"/>
    <property type="evidence" value="ECO:0007669"/>
    <property type="project" value="UniProtKB-KW"/>
</dbReference>
<dbReference type="InterPro" id="IPR029058">
    <property type="entry name" value="AB_hydrolase_fold"/>
</dbReference>
<organism evidence="2 3">
    <name type="scientific">Kribbella deserti</name>
    <dbReference type="NCBI Taxonomy" id="1926257"/>
    <lineage>
        <taxon>Bacteria</taxon>
        <taxon>Bacillati</taxon>
        <taxon>Actinomycetota</taxon>
        <taxon>Actinomycetes</taxon>
        <taxon>Propionibacteriales</taxon>
        <taxon>Kribbellaceae</taxon>
        <taxon>Kribbella</taxon>
    </lineage>
</organism>
<evidence type="ECO:0000259" key="1">
    <source>
        <dbReference type="Pfam" id="PF08386"/>
    </source>
</evidence>
<dbReference type="Gene3D" id="3.40.50.1820">
    <property type="entry name" value="alpha/beta hydrolase"/>
    <property type="match status" value="1"/>
</dbReference>
<dbReference type="SUPFAM" id="SSF53474">
    <property type="entry name" value="alpha/beta-Hydrolases"/>
    <property type="match status" value="1"/>
</dbReference>
<dbReference type="PROSITE" id="PS51318">
    <property type="entry name" value="TAT"/>
    <property type="match status" value="1"/>
</dbReference>
<evidence type="ECO:0000313" key="2">
    <source>
        <dbReference type="EMBL" id="MFC0623382.1"/>
    </source>
</evidence>
<proteinExistence type="predicted"/>
<evidence type="ECO:0000313" key="3">
    <source>
        <dbReference type="Proteomes" id="UP001589890"/>
    </source>
</evidence>
<keyword evidence="2" id="KW-0378">Hydrolase</keyword>
<gene>
    <name evidence="2" type="ORF">ACFFGN_04870</name>
</gene>
<sequence length="295" mass="30909">MTMHRRAFLGIGAAGVAGAGLSLQGFGQALGSVGALAAAPTTPFAVGVRQYTWWRGSRRVTTYVYYPAKGTPGSGPTTNAPVADGVFPICQYTHGSGGSPQKALGHIRPLAAAGFIVPAPVFTTASIGDAYNGNLSKDVSTAITGTLALNSANDPLRGHINTATGVGVSGYSMGGMTTHGLLTAWPDSRIVAAAPWACVDVGNPGGTVRAKVLFIHGDRDSTCPYSSARQAYRELPAPKAFLTFHGGTHTSFFSDSRARNTFVDWMRWGLYDDTTARDRLSADASSSTTTWEFLR</sequence>
<dbReference type="Pfam" id="PF08386">
    <property type="entry name" value="Abhydrolase_4"/>
    <property type="match status" value="1"/>
</dbReference>
<dbReference type="Proteomes" id="UP001589890">
    <property type="component" value="Unassembled WGS sequence"/>
</dbReference>
<accession>A0ABV6QFH4</accession>
<dbReference type="InterPro" id="IPR013595">
    <property type="entry name" value="Pept_S33_TAP-like_C"/>
</dbReference>
<name>A0ABV6QFH4_9ACTN</name>
<feature type="domain" description="Peptidase S33 tripeptidyl aminopeptidase-like C-terminal" evidence="1">
    <location>
        <begin position="209"/>
        <end position="262"/>
    </location>
</feature>
<protein>
    <submittedName>
        <fullName evidence="2">Alpha/beta hydrolase family protein</fullName>
    </submittedName>
</protein>
<comment type="caution">
    <text evidence="2">The sequence shown here is derived from an EMBL/GenBank/DDBJ whole genome shotgun (WGS) entry which is preliminary data.</text>
</comment>
<dbReference type="EMBL" id="JBHLTC010000005">
    <property type="protein sequence ID" value="MFC0623382.1"/>
    <property type="molecule type" value="Genomic_DNA"/>
</dbReference>
<dbReference type="InterPro" id="IPR006311">
    <property type="entry name" value="TAT_signal"/>
</dbReference>
<keyword evidence="3" id="KW-1185">Reference proteome</keyword>